<sequence length="163" mass="18860">MTFHPNQMDVIDRRQVEALILGPMLKAFQNEIGVEKTNEIARTVITSLAREQGAQFAQDIESNELEYYASNKDAWRRNGALEMEVIHSDNQEYSFNVTRCKYAEMYNELGYSDLGEIFSCARDFEFCSGFNSEIKLRRTQTIMGGASHCDFRYSHEKSNKQEN</sequence>
<reference evidence="1" key="1">
    <citation type="submission" date="2018-05" db="EMBL/GenBank/DDBJ databases">
        <authorList>
            <person name="Lanie J.A."/>
            <person name="Ng W.-L."/>
            <person name="Kazmierczak K.M."/>
            <person name="Andrzejewski T.M."/>
            <person name="Davidsen T.M."/>
            <person name="Wayne K.J."/>
            <person name="Tettelin H."/>
            <person name="Glass J.I."/>
            <person name="Rusch D."/>
            <person name="Podicherti R."/>
            <person name="Tsui H.-C.T."/>
            <person name="Winkler M.E."/>
        </authorList>
    </citation>
    <scope>NUCLEOTIDE SEQUENCE</scope>
</reference>
<dbReference type="EMBL" id="UINC01015603">
    <property type="protein sequence ID" value="SVA65588.1"/>
    <property type="molecule type" value="Genomic_DNA"/>
</dbReference>
<evidence type="ECO:0008006" key="2">
    <source>
        <dbReference type="Google" id="ProtNLM"/>
    </source>
</evidence>
<evidence type="ECO:0000313" key="1">
    <source>
        <dbReference type="EMBL" id="SVA65588.1"/>
    </source>
</evidence>
<accession>A0A381XLH2</accession>
<protein>
    <recommendedName>
        <fullName evidence="2">L-2-amino-thiazoline-4-carboxylic acid hydrolase</fullName>
    </recommendedName>
</protein>
<organism evidence="1">
    <name type="scientific">marine metagenome</name>
    <dbReference type="NCBI Taxonomy" id="408172"/>
    <lineage>
        <taxon>unclassified sequences</taxon>
        <taxon>metagenomes</taxon>
        <taxon>ecological metagenomes</taxon>
    </lineage>
</organism>
<dbReference type="AlphaFoldDB" id="A0A381XLH2"/>
<proteinExistence type="predicted"/>
<gene>
    <name evidence="1" type="ORF">METZ01_LOCUS118442</name>
</gene>
<dbReference type="Pfam" id="PF14196">
    <property type="entry name" value="ATC_hydrolase"/>
    <property type="match status" value="1"/>
</dbReference>
<dbReference type="InterPro" id="IPR026002">
    <property type="entry name" value="ATC_hydrolase-like"/>
</dbReference>
<name>A0A381XLH2_9ZZZZ</name>